<dbReference type="Proteomes" id="UP000255082">
    <property type="component" value="Unassembled WGS sequence"/>
</dbReference>
<feature type="compositionally biased region" description="Basic and acidic residues" evidence="1">
    <location>
        <begin position="1"/>
        <end position="11"/>
    </location>
</feature>
<feature type="region of interest" description="Disordered" evidence="1">
    <location>
        <begin position="1"/>
        <end position="41"/>
    </location>
</feature>
<evidence type="ECO:0000313" key="2">
    <source>
        <dbReference type="EMBL" id="SUA45642.1"/>
    </source>
</evidence>
<dbReference type="EMBL" id="UGRU01000001">
    <property type="protein sequence ID" value="SUA45642.1"/>
    <property type="molecule type" value="Genomic_DNA"/>
</dbReference>
<dbReference type="AlphaFoldDB" id="A0A378WXR3"/>
<evidence type="ECO:0000256" key="1">
    <source>
        <dbReference type="SAM" id="MobiDB-lite"/>
    </source>
</evidence>
<protein>
    <submittedName>
        <fullName evidence="2">Uncharacterized protein</fullName>
    </submittedName>
</protein>
<gene>
    <name evidence="2" type="ORF">NCTC13184_04166</name>
</gene>
<name>A0A378WXR3_9NOCA</name>
<reference evidence="2 3" key="1">
    <citation type="submission" date="2018-06" db="EMBL/GenBank/DDBJ databases">
        <authorList>
            <consortium name="Pathogen Informatics"/>
            <person name="Doyle S."/>
        </authorList>
    </citation>
    <scope>NUCLEOTIDE SEQUENCE [LARGE SCALE GENOMIC DNA]</scope>
    <source>
        <strain evidence="2 3">NCTC13184</strain>
    </source>
</reference>
<feature type="compositionally biased region" description="Gly residues" evidence="1">
    <location>
        <begin position="24"/>
        <end position="36"/>
    </location>
</feature>
<evidence type="ECO:0000313" key="3">
    <source>
        <dbReference type="Proteomes" id="UP000255082"/>
    </source>
</evidence>
<proteinExistence type="predicted"/>
<accession>A0A378WXR3</accession>
<sequence length="69" mass="7209">MSELWRLDRARTRSISPENPTGAPGAGGRAETGTGAGAARDLGVGWKVSPSIDLAPVPPRRWPTCRGLA</sequence>
<dbReference type="RefSeq" id="WP_258562207.1">
    <property type="nucleotide sequence ID" value="NZ_UGRU01000001.1"/>
</dbReference>
<organism evidence="2 3">
    <name type="scientific">Nocardia africana</name>
    <dbReference type="NCBI Taxonomy" id="134964"/>
    <lineage>
        <taxon>Bacteria</taxon>
        <taxon>Bacillati</taxon>
        <taxon>Actinomycetota</taxon>
        <taxon>Actinomycetes</taxon>
        <taxon>Mycobacteriales</taxon>
        <taxon>Nocardiaceae</taxon>
        <taxon>Nocardia</taxon>
    </lineage>
</organism>